<feature type="compositionally biased region" description="Gly residues" evidence="1">
    <location>
        <begin position="34"/>
        <end position="46"/>
    </location>
</feature>
<dbReference type="Proteomes" id="UP000008810">
    <property type="component" value="Chromosome 1"/>
</dbReference>
<dbReference type="Gramene" id="KQK19683">
    <property type="protein sequence ID" value="KQK19683"/>
    <property type="gene ID" value="BRADI_1g49784v3"/>
</dbReference>
<evidence type="ECO:0000313" key="3">
    <source>
        <dbReference type="EMBL" id="KQK19683.1"/>
    </source>
</evidence>
<evidence type="ECO:0000256" key="1">
    <source>
        <dbReference type="SAM" id="MobiDB-lite"/>
    </source>
</evidence>
<proteinExistence type="predicted"/>
<dbReference type="AlphaFoldDB" id="A0A0Q3JPM0"/>
<dbReference type="EMBL" id="CM000880">
    <property type="protein sequence ID" value="KQK19683.1"/>
    <property type="molecule type" value="Genomic_DNA"/>
</dbReference>
<protein>
    <recommendedName>
        <fullName evidence="2">Myb-like domain-containing protein</fullName>
    </recommendedName>
</protein>
<dbReference type="InParanoid" id="A0A0Q3JPM0"/>
<accession>A0A0Q3JPM0</accession>
<dbReference type="STRING" id="15368.A0A0Q3JPM0"/>
<evidence type="ECO:0000313" key="5">
    <source>
        <dbReference type="Proteomes" id="UP000008810"/>
    </source>
</evidence>
<reference evidence="4" key="3">
    <citation type="submission" date="2018-08" db="UniProtKB">
        <authorList>
            <consortium name="EnsemblPlants"/>
        </authorList>
    </citation>
    <scope>IDENTIFICATION</scope>
    <source>
        <strain evidence="4">cv. Bd21</strain>
    </source>
</reference>
<evidence type="ECO:0000259" key="2">
    <source>
        <dbReference type="PROSITE" id="PS50090"/>
    </source>
</evidence>
<feature type="region of interest" description="Disordered" evidence="1">
    <location>
        <begin position="25"/>
        <end position="62"/>
    </location>
</feature>
<dbReference type="InterPro" id="IPR001005">
    <property type="entry name" value="SANT/Myb"/>
</dbReference>
<evidence type="ECO:0000313" key="4">
    <source>
        <dbReference type="EnsemblPlants" id="KQK19683"/>
    </source>
</evidence>
<reference evidence="3 4" key="1">
    <citation type="journal article" date="2010" name="Nature">
        <title>Genome sequencing and analysis of the model grass Brachypodium distachyon.</title>
        <authorList>
            <consortium name="International Brachypodium Initiative"/>
        </authorList>
    </citation>
    <scope>NUCLEOTIDE SEQUENCE [LARGE SCALE GENOMIC DNA]</scope>
    <source>
        <strain evidence="3 4">Bd21</strain>
    </source>
</reference>
<dbReference type="OrthoDB" id="684302at2759"/>
<keyword evidence="5" id="KW-1185">Reference proteome</keyword>
<dbReference type="PANTHER" id="PTHR45224">
    <property type="entry name" value="OS01G0527900 PROTEIN-RELATED"/>
    <property type="match status" value="1"/>
</dbReference>
<sequence>MNSDFGFVDLLGSGSAEYGTGCESFDNASYTVPSGGGRGAGGGGGGDDQDNDDAERGQRRLPWTEADNLRLISARLHNSVDPIDGNRKKGEFYWKKVTKEYNENNPVDRRRKPIHCKDHWVR</sequence>
<dbReference type="PROSITE" id="PS50090">
    <property type="entry name" value="MYB_LIKE"/>
    <property type="match status" value="1"/>
</dbReference>
<gene>
    <name evidence="3" type="ORF">BRADI_1g49784v3</name>
</gene>
<reference evidence="3" key="2">
    <citation type="submission" date="2017-06" db="EMBL/GenBank/DDBJ databases">
        <title>WGS assembly of Brachypodium distachyon.</title>
        <authorList>
            <consortium name="The International Brachypodium Initiative"/>
            <person name="Lucas S."/>
            <person name="Harmon-Smith M."/>
            <person name="Lail K."/>
            <person name="Tice H."/>
            <person name="Grimwood J."/>
            <person name="Bruce D."/>
            <person name="Barry K."/>
            <person name="Shu S."/>
            <person name="Lindquist E."/>
            <person name="Wang M."/>
            <person name="Pitluck S."/>
            <person name="Vogel J.P."/>
            <person name="Garvin D.F."/>
            <person name="Mockler T.C."/>
            <person name="Schmutz J."/>
            <person name="Rokhsar D."/>
            <person name="Bevan M.W."/>
        </authorList>
    </citation>
    <scope>NUCLEOTIDE SEQUENCE</scope>
    <source>
        <strain evidence="3">Bd21</strain>
    </source>
</reference>
<organism evidence="3">
    <name type="scientific">Brachypodium distachyon</name>
    <name type="common">Purple false brome</name>
    <name type="synonym">Trachynia distachya</name>
    <dbReference type="NCBI Taxonomy" id="15368"/>
    <lineage>
        <taxon>Eukaryota</taxon>
        <taxon>Viridiplantae</taxon>
        <taxon>Streptophyta</taxon>
        <taxon>Embryophyta</taxon>
        <taxon>Tracheophyta</taxon>
        <taxon>Spermatophyta</taxon>
        <taxon>Magnoliopsida</taxon>
        <taxon>Liliopsida</taxon>
        <taxon>Poales</taxon>
        <taxon>Poaceae</taxon>
        <taxon>BOP clade</taxon>
        <taxon>Pooideae</taxon>
        <taxon>Stipodae</taxon>
        <taxon>Brachypodieae</taxon>
        <taxon>Brachypodium</taxon>
    </lineage>
</organism>
<dbReference type="PANTHER" id="PTHR45224:SF10">
    <property type="entry name" value="OS09G0317700 PROTEIN"/>
    <property type="match status" value="1"/>
</dbReference>
<feature type="domain" description="Myb-like" evidence="2">
    <location>
        <begin position="55"/>
        <end position="122"/>
    </location>
</feature>
<name>A0A0Q3JPM0_BRADI</name>
<dbReference type="EnsemblPlants" id="KQK19683">
    <property type="protein sequence ID" value="KQK19683"/>
    <property type="gene ID" value="BRADI_1g49784v3"/>
</dbReference>